<evidence type="ECO:0000256" key="3">
    <source>
        <dbReference type="ARBA" id="ARBA00004496"/>
    </source>
</evidence>
<dbReference type="Pfam" id="PF03309">
    <property type="entry name" value="Pan_kinase"/>
    <property type="match status" value="1"/>
</dbReference>
<feature type="binding site" evidence="16">
    <location>
        <position position="130"/>
    </location>
    <ligand>
        <name>K(+)</name>
        <dbReference type="ChEBI" id="CHEBI:29103"/>
    </ligand>
</feature>
<feature type="binding site" evidence="16">
    <location>
        <position position="185"/>
    </location>
    <ligand>
        <name>substrate</name>
    </ligand>
</feature>
<dbReference type="Gene3D" id="3.30.420.40">
    <property type="match status" value="2"/>
</dbReference>
<evidence type="ECO:0000256" key="16">
    <source>
        <dbReference type="HAMAP-Rule" id="MF_01274"/>
    </source>
</evidence>
<evidence type="ECO:0000313" key="18">
    <source>
        <dbReference type="Proteomes" id="UP000278632"/>
    </source>
</evidence>
<organism evidence="17 18">
    <name type="scientific">Paraeggerthella hongkongensis</name>
    <dbReference type="NCBI Taxonomy" id="230658"/>
    <lineage>
        <taxon>Bacteria</taxon>
        <taxon>Bacillati</taxon>
        <taxon>Actinomycetota</taxon>
        <taxon>Coriobacteriia</taxon>
        <taxon>Eggerthellales</taxon>
        <taxon>Eggerthellaceae</taxon>
        <taxon>Paraeggerthella</taxon>
    </lineage>
</organism>
<evidence type="ECO:0000256" key="9">
    <source>
        <dbReference type="ARBA" id="ARBA00022741"/>
    </source>
</evidence>
<keyword evidence="8 16" id="KW-0808">Transferase</keyword>
<dbReference type="GO" id="GO:0015937">
    <property type="term" value="P:coenzyme A biosynthetic process"/>
    <property type="evidence" value="ECO:0007669"/>
    <property type="project" value="UniProtKB-UniRule"/>
</dbReference>
<dbReference type="HAMAP" id="MF_01274">
    <property type="entry name" value="Pantothen_kinase_3"/>
    <property type="match status" value="1"/>
</dbReference>
<dbReference type="RefSeq" id="WP_123192754.1">
    <property type="nucleotide sequence ID" value="NZ_QICD01000025.1"/>
</dbReference>
<comment type="catalytic activity">
    <reaction evidence="1 16">
        <text>(R)-pantothenate + ATP = (R)-4'-phosphopantothenate + ADP + H(+)</text>
        <dbReference type="Rhea" id="RHEA:16373"/>
        <dbReference type="ChEBI" id="CHEBI:10986"/>
        <dbReference type="ChEBI" id="CHEBI:15378"/>
        <dbReference type="ChEBI" id="CHEBI:29032"/>
        <dbReference type="ChEBI" id="CHEBI:30616"/>
        <dbReference type="ChEBI" id="CHEBI:456216"/>
        <dbReference type="EC" id="2.7.1.33"/>
    </reaction>
</comment>
<keyword evidence="18" id="KW-1185">Reference proteome</keyword>
<comment type="subcellular location">
    <subcellularLocation>
        <location evidence="3 16">Cytoplasm</location>
    </subcellularLocation>
</comment>
<comment type="cofactor">
    <cofactor evidence="2">
        <name>K(+)</name>
        <dbReference type="ChEBI" id="CHEBI:29103"/>
    </cofactor>
</comment>
<dbReference type="NCBIfam" id="NF009855">
    <property type="entry name" value="PRK13321.1"/>
    <property type="match status" value="1"/>
</dbReference>
<evidence type="ECO:0000256" key="12">
    <source>
        <dbReference type="ARBA" id="ARBA00022958"/>
    </source>
</evidence>
<reference evidence="18" key="1">
    <citation type="submission" date="2018-05" db="EMBL/GenBank/DDBJ databases">
        <title>Genome Sequencing of selected type strains of the family Eggerthellaceae.</title>
        <authorList>
            <person name="Danylec N."/>
            <person name="Stoll D.A."/>
            <person name="Doetsch A."/>
            <person name="Huch M."/>
        </authorList>
    </citation>
    <scope>NUCLEOTIDE SEQUENCE [LARGE SCALE GENOMIC DNA]</scope>
    <source>
        <strain evidence="18">DSM 16106</strain>
    </source>
</reference>
<feature type="binding site" evidence="16">
    <location>
        <position position="133"/>
    </location>
    <ligand>
        <name>ATP</name>
        <dbReference type="ChEBI" id="CHEBI:30616"/>
    </ligand>
</feature>
<evidence type="ECO:0000256" key="6">
    <source>
        <dbReference type="ARBA" id="ARBA00012102"/>
    </source>
</evidence>
<dbReference type="EC" id="2.7.1.33" evidence="6 16"/>
<keyword evidence="7 16" id="KW-0963">Cytoplasm</keyword>
<dbReference type="Proteomes" id="UP000278632">
    <property type="component" value="Unassembled WGS sequence"/>
</dbReference>
<keyword evidence="16" id="KW-0479">Metal-binding</keyword>
<evidence type="ECO:0000313" key="17">
    <source>
        <dbReference type="EMBL" id="RNL40699.1"/>
    </source>
</evidence>
<dbReference type="NCBIfam" id="TIGR00671">
    <property type="entry name" value="baf"/>
    <property type="match status" value="1"/>
</dbReference>
<evidence type="ECO:0000256" key="5">
    <source>
        <dbReference type="ARBA" id="ARBA00011738"/>
    </source>
</evidence>
<dbReference type="CDD" id="cd24015">
    <property type="entry name" value="ASKHA_NBD_PanK-III"/>
    <property type="match status" value="1"/>
</dbReference>
<keyword evidence="10 16" id="KW-0418">Kinase</keyword>
<dbReference type="InterPro" id="IPR043129">
    <property type="entry name" value="ATPase_NBD"/>
</dbReference>
<comment type="cofactor">
    <cofactor evidence="16">
        <name>NH4(+)</name>
        <dbReference type="ChEBI" id="CHEBI:28938"/>
    </cofactor>
    <cofactor evidence="16">
        <name>K(+)</name>
        <dbReference type="ChEBI" id="CHEBI:29103"/>
    </cofactor>
    <text evidence="16">A monovalent cation. Ammonium or potassium.</text>
</comment>
<dbReference type="GO" id="GO:0005524">
    <property type="term" value="F:ATP binding"/>
    <property type="evidence" value="ECO:0007669"/>
    <property type="project" value="UniProtKB-UniRule"/>
</dbReference>
<protein>
    <recommendedName>
        <fullName evidence="15 16">Type III pantothenate kinase</fullName>
        <ecNumber evidence="6 16">2.7.1.33</ecNumber>
    </recommendedName>
    <alternativeName>
        <fullName evidence="16">PanK-III</fullName>
    </alternativeName>
    <alternativeName>
        <fullName evidence="16">Pantothenic acid kinase</fullName>
    </alternativeName>
</protein>
<evidence type="ECO:0000256" key="11">
    <source>
        <dbReference type="ARBA" id="ARBA00022840"/>
    </source>
</evidence>
<evidence type="ECO:0000256" key="10">
    <source>
        <dbReference type="ARBA" id="ARBA00022777"/>
    </source>
</evidence>
<comment type="similarity">
    <text evidence="14 16">Belongs to the type III pantothenate kinase family.</text>
</comment>
<keyword evidence="11 16" id="KW-0067">ATP-binding</keyword>
<keyword evidence="12 16" id="KW-0630">Potassium</keyword>
<keyword evidence="13 16" id="KW-0173">Coenzyme A biosynthesis</keyword>
<dbReference type="GO" id="GO:0046872">
    <property type="term" value="F:metal ion binding"/>
    <property type="evidence" value="ECO:0007669"/>
    <property type="project" value="UniProtKB-KW"/>
</dbReference>
<comment type="subunit">
    <text evidence="5 16">Homodimer.</text>
</comment>
<accession>A0A3N0B1R9</accession>
<dbReference type="EMBL" id="QICD01000025">
    <property type="protein sequence ID" value="RNL40699.1"/>
    <property type="molecule type" value="Genomic_DNA"/>
</dbReference>
<evidence type="ECO:0000256" key="8">
    <source>
        <dbReference type="ARBA" id="ARBA00022679"/>
    </source>
</evidence>
<name>A0A3N0B1R9_9ACTN</name>
<evidence type="ECO:0000256" key="14">
    <source>
        <dbReference type="ARBA" id="ARBA00038036"/>
    </source>
</evidence>
<evidence type="ECO:0000256" key="4">
    <source>
        <dbReference type="ARBA" id="ARBA00005225"/>
    </source>
</evidence>
<evidence type="ECO:0000256" key="7">
    <source>
        <dbReference type="ARBA" id="ARBA00022490"/>
    </source>
</evidence>
<keyword evidence="9 16" id="KW-0547">Nucleotide-binding</keyword>
<gene>
    <name evidence="16" type="primary">coaX</name>
    <name evidence="17" type="ORF">DMP08_10050</name>
</gene>
<feature type="binding site" evidence="16">
    <location>
        <begin position="108"/>
        <end position="111"/>
    </location>
    <ligand>
        <name>substrate</name>
    </ligand>
</feature>
<proteinExistence type="inferred from homology"/>
<dbReference type="AlphaFoldDB" id="A0A3N0B1R9"/>
<sequence>MLLAIDVGNTQTVFGIYQEGALRFRWRVATNKRHTSDELRVKLVPLLSSEGIAFDDLDGVALASVVPQLTAAWCDATKRMIGKHALVCSAETAGNLFEADYPNPHEIGADRVADAVAAKALYGAPVIVVDFGTATNMEVVDDQGRFVGGVIAPGIETSSSALFDHATKLGAIDLVDPHTAIGHNTEQAIQAGIVYGEADRVDGLVRRIFDQLGYQTTVVATGGLASRVAAQSQTITTTNPDLTLEGLRLVYEASADQAECGLCDRIAAS</sequence>
<dbReference type="InterPro" id="IPR004619">
    <property type="entry name" value="Type_III_PanK"/>
</dbReference>
<feature type="binding site" evidence="16">
    <location>
        <position position="101"/>
    </location>
    <ligand>
        <name>substrate</name>
    </ligand>
</feature>
<comment type="caution">
    <text evidence="17">The sequence shown here is derived from an EMBL/GenBank/DDBJ whole genome shotgun (WGS) entry which is preliminary data.</text>
</comment>
<evidence type="ECO:0000256" key="13">
    <source>
        <dbReference type="ARBA" id="ARBA00022993"/>
    </source>
</evidence>
<dbReference type="UniPathway" id="UPA00241">
    <property type="reaction ID" value="UER00352"/>
</dbReference>
<dbReference type="GO" id="GO:0005737">
    <property type="term" value="C:cytoplasm"/>
    <property type="evidence" value="ECO:0007669"/>
    <property type="project" value="UniProtKB-SubCell"/>
</dbReference>
<feature type="binding site" evidence="16">
    <location>
        <begin position="6"/>
        <end position="13"/>
    </location>
    <ligand>
        <name>ATP</name>
        <dbReference type="ChEBI" id="CHEBI:30616"/>
    </ligand>
</feature>
<evidence type="ECO:0000256" key="15">
    <source>
        <dbReference type="ARBA" id="ARBA00040883"/>
    </source>
</evidence>
<comment type="pathway">
    <text evidence="4 16">Cofactor biosynthesis; coenzyme A biosynthesis; CoA from (R)-pantothenate: step 1/5.</text>
</comment>
<dbReference type="OrthoDB" id="9804707at2"/>
<dbReference type="PANTHER" id="PTHR34265:SF1">
    <property type="entry name" value="TYPE III PANTOTHENATE KINASE"/>
    <property type="match status" value="1"/>
</dbReference>
<feature type="active site" description="Proton acceptor" evidence="16">
    <location>
        <position position="110"/>
    </location>
</feature>
<evidence type="ECO:0000256" key="2">
    <source>
        <dbReference type="ARBA" id="ARBA00001958"/>
    </source>
</evidence>
<dbReference type="PANTHER" id="PTHR34265">
    <property type="entry name" value="TYPE III PANTOTHENATE KINASE"/>
    <property type="match status" value="1"/>
</dbReference>
<comment type="function">
    <text evidence="16">Catalyzes the phosphorylation of pantothenate (Pan), the first step in CoA biosynthesis.</text>
</comment>
<evidence type="ECO:0000256" key="1">
    <source>
        <dbReference type="ARBA" id="ARBA00001206"/>
    </source>
</evidence>
<dbReference type="GO" id="GO:0004594">
    <property type="term" value="F:pantothenate kinase activity"/>
    <property type="evidence" value="ECO:0007669"/>
    <property type="project" value="UniProtKB-UniRule"/>
</dbReference>
<dbReference type="SUPFAM" id="SSF53067">
    <property type="entry name" value="Actin-like ATPase domain"/>
    <property type="match status" value="2"/>
</dbReference>